<protein>
    <recommendedName>
        <fullName evidence="4">DUF4382 domain-containing protein</fullName>
    </recommendedName>
</protein>
<keyword evidence="1" id="KW-0732">Signal</keyword>
<dbReference type="AlphaFoldDB" id="A0AAJ5C032"/>
<dbReference type="KEGG" id="smiz:4412673_01775"/>
<feature type="chain" id="PRO_5042466042" description="DUF4382 domain-containing protein" evidence="1">
    <location>
        <begin position="18"/>
        <end position="214"/>
    </location>
</feature>
<dbReference type="PROSITE" id="PS51257">
    <property type="entry name" value="PROKAR_LIPOPROTEIN"/>
    <property type="match status" value="1"/>
</dbReference>
<proteinExistence type="predicted"/>
<evidence type="ECO:0000313" key="3">
    <source>
        <dbReference type="Proteomes" id="UP000215355"/>
    </source>
</evidence>
<organism evidence="2 3">
    <name type="scientific">Sphingobacterium mizutaii</name>
    <dbReference type="NCBI Taxonomy" id="1010"/>
    <lineage>
        <taxon>Bacteria</taxon>
        <taxon>Pseudomonadati</taxon>
        <taxon>Bacteroidota</taxon>
        <taxon>Sphingobacteriia</taxon>
        <taxon>Sphingobacteriales</taxon>
        <taxon>Sphingobacteriaceae</taxon>
        <taxon>Sphingobacterium</taxon>
    </lineage>
</organism>
<dbReference type="Proteomes" id="UP000215355">
    <property type="component" value="Chromosome 1"/>
</dbReference>
<name>A0AAJ5C032_9SPHI</name>
<evidence type="ECO:0000256" key="1">
    <source>
        <dbReference type="SAM" id="SignalP"/>
    </source>
</evidence>
<reference evidence="2 3" key="1">
    <citation type="submission" date="2017-06" db="EMBL/GenBank/DDBJ databases">
        <authorList>
            <consortium name="Pathogen Informatics"/>
        </authorList>
    </citation>
    <scope>NUCLEOTIDE SEQUENCE [LARGE SCALE GENOMIC DNA]</scope>
    <source>
        <strain evidence="2 3">NCTC12149</strain>
    </source>
</reference>
<gene>
    <name evidence="2" type="ORF">SAMEA4412673_01775</name>
</gene>
<evidence type="ECO:0008006" key="4">
    <source>
        <dbReference type="Google" id="ProtNLM"/>
    </source>
</evidence>
<evidence type="ECO:0000313" key="2">
    <source>
        <dbReference type="EMBL" id="SNV49407.1"/>
    </source>
</evidence>
<feature type="signal peptide" evidence="1">
    <location>
        <begin position="1"/>
        <end position="17"/>
    </location>
</feature>
<sequence length="214" mass="22964">MKKITTLALLVSTAVWMGSCGNSNKTEGGSGDSTATTASTALKPMTNTADGSLLHLYFDLTNPSPTDSSIVYDAKAEYNNEPVGFKVEVLKTIDAGINAQGQPDEELGFRKGSVRITSNGAPSDNFVKSLGNLFNLPTDGKMTTNTLVPLVFSSNKEKVDLSKPGTYSFKYFFDNSSGKEAEIFGYVDTYKQSFELGEKDSTNRAALISAFEGK</sequence>
<dbReference type="EMBL" id="LT906468">
    <property type="protein sequence ID" value="SNV49407.1"/>
    <property type="molecule type" value="Genomic_DNA"/>
</dbReference>
<accession>A0AAJ5C032</accession>
<dbReference type="RefSeq" id="WP_093095841.1">
    <property type="nucleotide sequence ID" value="NZ_FNGK01000001.1"/>
</dbReference>